<dbReference type="EMBL" id="VRMN01000010">
    <property type="protein sequence ID" value="KAA8492060.1"/>
    <property type="molecule type" value="Genomic_DNA"/>
</dbReference>
<evidence type="ECO:0000313" key="1">
    <source>
        <dbReference type="EMBL" id="KAA8492060.1"/>
    </source>
</evidence>
<reference evidence="2" key="1">
    <citation type="journal article" date="2019" name="Nat. Commun.">
        <title>Expansion of phycobilisome linker gene families in mesophilic red algae.</title>
        <authorList>
            <person name="Lee J."/>
            <person name="Kim D."/>
            <person name="Bhattacharya D."/>
            <person name="Yoon H.S."/>
        </authorList>
    </citation>
    <scope>NUCLEOTIDE SEQUENCE [LARGE SCALE GENOMIC DNA]</scope>
    <source>
        <strain evidence="2">CCMP 1328</strain>
    </source>
</reference>
<organism evidence="1 2">
    <name type="scientific">Porphyridium purpureum</name>
    <name type="common">Red alga</name>
    <name type="synonym">Porphyridium cruentum</name>
    <dbReference type="NCBI Taxonomy" id="35688"/>
    <lineage>
        <taxon>Eukaryota</taxon>
        <taxon>Rhodophyta</taxon>
        <taxon>Bangiophyceae</taxon>
        <taxon>Porphyridiales</taxon>
        <taxon>Porphyridiaceae</taxon>
        <taxon>Porphyridium</taxon>
    </lineage>
</organism>
<evidence type="ECO:0000313" key="2">
    <source>
        <dbReference type="Proteomes" id="UP000324585"/>
    </source>
</evidence>
<name>A0A5J4YMA2_PORPP</name>
<keyword evidence="2" id="KW-1185">Reference proteome</keyword>
<dbReference type="AlphaFoldDB" id="A0A5J4YMA2"/>
<proteinExistence type="predicted"/>
<sequence length="132" mass="15032">MSRQDGEVEAPRRRSLVRQARGAAVQCAYSVCDTINRRGMLRAISDRGVLERKPRRSQHVTVQFCKCAQVLRGADYDGQRNRLRTSLRLLMPLSETVGPEIRELQAAWEIMRDGLILCSSREILSPAECWFG</sequence>
<gene>
    <name evidence="1" type="ORF">FVE85_3498</name>
</gene>
<comment type="caution">
    <text evidence="1">The sequence shown here is derived from an EMBL/GenBank/DDBJ whole genome shotgun (WGS) entry which is preliminary data.</text>
</comment>
<accession>A0A5J4YMA2</accession>
<dbReference type="Proteomes" id="UP000324585">
    <property type="component" value="Unassembled WGS sequence"/>
</dbReference>
<protein>
    <submittedName>
        <fullName evidence="1">Uncharacterized protein</fullName>
    </submittedName>
</protein>